<dbReference type="InterPro" id="IPR036390">
    <property type="entry name" value="WH_DNA-bd_sf"/>
</dbReference>
<gene>
    <name evidence="2" type="ORF">A3D65_06975</name>
</gene>
<dbReference type="Proteomes" id="UP000177996">
    <property type="component" value="Unassembled WGS sequence"/>
</dbReference>
<name>A0A1G2D7M3_9BACT</name>
<dbReference type="PANTHER" id="PTHR38600">
    <property type="entry name" value="TRANSCRIPTIONAL REGULATORY PROTEIN"/>
    <property type="match status" value="1"/>
</dbReference>
<accession>A0A1G2D7M3</accession>
<sequence length="111" mass="12929">MDVFSALAAPLRRKIIEILATRGRLPATAIFDEFRTSPSAISQHLKVLRDAHLVSVEKAGQRRVYKLNMNNVREIEFWTKKITWLWNKRLGALEEMARIEKEELLKRERGG</sequence>
<reference evidence="2 3" key="1">
    <citation type="journal article" date="2016" name="Nat. Commun.">
        <title>Thousands of microbial genomes shed light on interconnected biogeochemical processes in an aquifer system.</title>
        <authorList>
            <person name="Anantharaman K."/>
            <person name="Brown C.T."/>
            <person name="Hug L.A."/>
            <person name="Sharon I."/>
            <person name="Castelle C.J."/>
            <person name="Probst A.J."/>
            <person name="Thomas B.C."/>
            <person name="Singh A."/>
            <person name="Wilkins M.J."/>
            <person name="Karaoz U."/>
            <person name="Brodie E.L."/>
            <person name="Williams K.H."/>
            <person name="Hubbard S.S."/>
            <person name="Banfield J.F."/>
        </authorList>
    </citation>
    <scope>NUCLEOTIDE SEQUENCE [LARGE SCALE GENOMIC DNA]</scope>
</reference>
<evidence type="ECO:0000313" key="3">
    <source>
        <dbReference type="Proteomes" id="UP000177996"/>
    </source>
</evidence>
<dbReference type="SUPFAM" id="SSF46785">
    <property type="entry name" value="Winged helix' DNA-binding domain"/>
    <property type="match status" value="1"/>
</dbReference>
<feature type="domain" description="HTH arsR-type" evidence="1">
    <location>
        <begin position="1"/>
        <end position="87"/>
    </location>
</feature>
<dbReference type="AlphaFoldDB" id="A0A1G2D7M3"/>
<dbReference type="PROSITE" id="PS50987">
    <property type="entry name" value="HTH_ARSR_2"/>
    <property type="match status" value="1"/>
</dbReference>
<dbReference type="Pfam" id="PF01022">
    <property type="entry name" value="HTH_5"/>
    <property type="match status" value="1"/>
</dbReference>
<proteinExistence type="predicted"/>
<dbReference type="SMART" id="SM00418">
    <property type="entry name" value="HTH_ARSR"/>
    <property type="match status" value="1"/>
</dbReference>
<protein>
    <recommendedName>
        <fullName evidence="1">HTH arsR-type domain-containing protein</fullName>
    </recommendedName>
</protein>
<dbReference type="PRINTS" id="PR00778">
    <property type="entry name" value="HTHARSR"/>
</dbReference>
<dbReference type="GO" id="GO:0003700">
    <property type="term" value="F:DNA-binding transcription factor activity"/>
    <property type="evidence" value="ECO:0007669"/>
    <property type="project" value="InterPro"/>
</dbReference>
<dbReference type="InterPro" id="IPR011991">
    <property type="entry name" value="ArsR-like_HTH"/>
</dbReference>
<evidence type="ECO:0000259" key="1">
    <source>
        <dbReference type="PROSITE" id="PS50987"/>
    </source>
</evidence>
<dbReference type="InterPro" id="IPR001845">
    <property type="entry name" value="HTH_ArsR_DNA-bd_dom"/>
</dbReference>
<dbReference type="Gene3D" id="1.10.10.10">
    <property type="entry name" value="Winged helix-like DNA-binding domain superfamily/Winged helix DNA-binding domain"/>
    <property type="match status" value="1"/>
</dbReference>
<comment type="caution">
    <text evidence="2">The sequence shown here is derived from an EMBL/GenBank/DDBJ whole genome shotgun (WGS) entry which is preliminary data.</text>
</comment>
<dbReference type="InterPro" id="IPR036388">
    <property type="entry name" value="WH-like_DNA-bd_sf"/>
</dbReference>
<dbReference type="CDD" id="cd00090">
    <property type="entry name" value="HTH_ARSR"/>
    <property type="match status" value="1"/>
</dbReference>
<evidence type="ECO:0000313" key="2">
    <source>
        <dbReference type="EMBL" id="OGZ09587.1"/>
    </source>
</evidence>
<dbReference type="EMBL" id="MHLL01000018">
    <property type="protein sequence ID" value="OGZ09587.1"/>
    <property type="molecule type" value="Genomic_DNA"/>
</dbReference>
<dbReference type="PANTHER" id="PTHR38600:SF1">
    <property type="entry name" value="TRANSCRIPTIONAL REGULATORY PROTEIN"/>
    <property type="match status" value="1"/>
</dbReference>
<dbReference type="NCBIfam" id="NF033788">
    <property type="entry name" value="HTH_metalloreg"/>
    <property type="match status" value="1"/>
</dbReference>
<organism evidence="2 3">
    <name type="scientific">Candidatus Lloydbacteria bacterium RIFCSPHIGHO2_02_FULL_50_13</name>
    <dbReference type="NCBI Taxonomy" id="1798661"/>
    <lineage>
        <taxon>Bacteria</taxon>
        <taxon>Candidatus Lloydiibacteriota</taxon>
    </lineage>
</organism>